<keyword evidence="12" id="KW-1208">Phospholipid metabolism</keyword>
<dbReference type="AlphaFoldDB" id="A0A2A2M228"/>
<dbReference type="EC" id="2.7.7.41" evidence="13"/>
<comment type="pathway">
    <text evidence="13">Phospholipid metabolism; CDP-diacylglycerol biosynthesis; CDP-diacylglycerol from sn-glycerol 3-phosphate: step 3/3.</text>
</comment>
<keyword evidence="3" id="KW-1003">Cell membrane</keyword>
<evidence type="ECO:0000256" key="4">
    <source>
        <dbReference type="ARBA" id="ARBA00022516"/>
    </source>
</evidence>
<dbReference type="Proteomes" id="UP000218231">
    <property type="component" value="Unassembled WGS sequence"/>
</dbReference>
<organism evidence="15 16">
    <name type="scientific">Diploscapter pachys</name>
    <dbReference type="NCBI Taxonomy" id="2018661"/>
    <lineage>
        <taxon>Eukaryota</taxon>
        <taxon>Metazoa</taxon>
        <taxon>Ecdysozoa</taxon>
        <taxon>Nematoda</taxon>
        <taxon>Chromadorea</taxon>
        <taxon>Rhabditida</taxon>
        <taxon>Rhabditina</taxon>
        <taxon>Rhabditomorpha</taxon>
        <taxon>Rhabditoidea</taxon>
        <taxon>Rhabditidae</taxon>
        <taxon>Diploscapter</taxon>
    </lineage>
</organism>
<dbReference type="UniPathway" id="UPA00557">
    <property type="reaction ID" value="UER00614"/>
</dbReference>
<proteinExistence type="inferred from homology"/>
<evidence type="ECO:0000256" key="14">
    <source>
        <dbReference type="SAM" id="Phobius"/>
    </source>
</evidence>
<evidence type="ECO:0000256" key="9">
    <source>
        <dbReference type="ARBA" id="ARBA00023098"/>
    </source>
</evidence>
<dbReference type="InterPro" id="IPR000374">
    <property type="entry name" value="PC_trans"/>
</dbReference>
<keyword evidence="5 13" id="KW-0808">Transferase</keyword>
<evidence type="ECO:0000256" key="10">
    <source>
        <dbReference type="ARBA" id="ARBA00023136"/>
    </source>
</evidence>
<evidence type="ECO:0000256" key="2">
    <source>
        <dbReference type="ARBA" id="ARBA00010185"/>
    </source>
</evidence>
<feature type="transmembrane region" description="Helical" evidence="14">
    <location>
        <begin position="6"/>
        <end position="26"/>
    </location>
</feature>
<gene>
    <name evidence="15" type="ORF">WR25_08637</name>
</gene>
<comment type="caution">
    <text evidence="15">The sequence shown here is derived from an EMBL/GenBank/DDBJ whole genome shotgun (WGS) entry which is preliminary data.</text>
</comment>
<feature type="transmembrane region" description="Helical" evidence="14">
    <location>
        <begin position="111"/>
        <end position="130"/>
    </location>
</feature>
<sequence length="243" mass="25398">MIAVALVALAFGGFALWLLAAVIGVFMMAEWSELNGAPPQTKRLGQYVLFVPLAIMCPIAAGPNFFALGLLAGAFFFLGIVTRRPALALGVLYCGLPIYALLLIRHEPDGLRNALWALSLVWATDIGAYFAGRTIGGPKLAPAISPNKTWAGLIGGIVAATVLALVMSRVYLLPLRFVAATPVLAILAQAGDLYESHLKRRAGVKDSGSVIPGHGGVLDRLDGVVPVLPIAALLVVVPLGFPA</sequence>
<dbReference type="PROSITE" id="PS01315">
    <property type="entry name" value="CDS"/>
    <property type="match status" value="1"/>
</dbReference>
<name>A0A2A2M228_9BILA</name>
<keyword evidence="16" id="KW-1185">Reference proteome</keyword>
<feature type="transmembrane region" description="Helical" evidence="14">
    <location>
        <begin position="47"/>
        <end position="80"/>
    </location>
</feature>
<keyword evidence="10 14" id="KW-0472">Membrane</keyword>
<keyword evidence="7 13" id="KW-0548">Nucleotidyltransferase</keyword>
<keyword evidence="6 13" id="KW-0812">Transmembrane</keyword>
<feature type="transmembrane region" description="Helical" evidence="14">
    <location>
        <begin position="150"/>
        <end position="166"/>
    </location>
</feature>
<evidence type="ECO:0000313" key="16">
    <source>
        <dbReference type="Proteomes" id="UP000218231"/>
    </source>
</evidence>
<evidence type="ECO:0000256" key="6">
    <source>
        <dbReference type="ARBA" id="ARBA00022692"/>
    </source>
</evidence>
<evidence type="ECO:0000256" key="8">
    <source>
        <dbReference type="ARBA" id="ARBA00022989"/>
    </source>
</evidence>
<evidence type="ECO:0000256" key="12">
    <source>
        <dbReference type="ARBA" id="ARBA00023264"/>
    </source>
</evidence>
<comment type="similarity">
    <text evidence="2 13">Belongs to the CDS family.</text>
</comment>
<keyword evidence="11" id="KW-0594">Phospholipid biosynthesis</keyword>
<comment type="subcellular location">
    <subcellularLocation>
        <location evidence="1">Cell membrane</location>
        <topology evidence="1">Multi-pass membrane protein</topology>
    </subcellularLocation>
</comment>
<evidence type="ECO:0000256" key="5">
    <source>
        <dbReference type="ARBA" id="ARBA00022679"/>
    </source>
</evidence>
<dbReference type="GO" id="GO:0005886">
    <property type="term" value="C:plasma membrane"/>
    <property type="evidence" value="ECO:0007669"/>
    <property type="project" value="UniProtKB-SubCell"/>
</dbReference>
<evidence type="ECO:0000313" key="15">
    <source>
        <dbReference type="EMBL" id="PAV92571.1"/>
    </source>
</evidence>
<evidence type="ECO:0000256" key="3">
    <source>
        <dbReference type="ARBA" id="ARBA00022475"/>
    </source>
</evidence>
<dbReference type="EMBL" id="LIAE01006144">
    <property type="protein sequence ID" value="PAV92571.1"/>
    <property type="molecule type" value="Genomic_DNA"/>
</dbReference>
<dbReference type="GO" id="GO:0016024">
    <property type="term" value="P:CDP-diacylglycerol biosynthetic process"/>
    <property type="evidence" value="ECO:0007669"/>
    <property type="project" value="UniProtKB-UniPathway"/>
</dbReference>
<protein>
    <recommendedName>
        <fullName evidence="13">Phosphatidate cytidylyltransferase</fullName>
        <ecNumber evidence="13">2.7.7.41</ecNumber>
    </recommendedName>
</protein>
<keyword evidence="8 14" id="KW-1133">Transmembrane helix</keyword>
<keyword evidence="9" id="KW-0443">Lipid metabolism</keyword>
<dbReference type="PANTHER" id="PTHR46382:SF1">
    <property type="entry name" value="PHOSPHATIDATE CYTIDYLYLTRANSFERASE"/>
    <property type="match status" value="1"/>
</dbReference>
<evidence type="ECO:0000256" key="11">
    <source>
        <dbReference type="ARBA" id="ARBA00023209"/>
    </source>
</evidence>
<feature type="transmembrane region" description="Helical" evidence="14">
    <location>
        <begin position="223"/>
        <end position="241"/>
    </location>
</feature>
<dbReference type="OrthoDB" id="10260889at2759"/>
<evidence type="ECO:0000256" key="7">
    <source>
        <dbReference type="ARBA" id="ARBA00022695"/>
    </source>
</evidence>
<dbReference type="STRING" id="2018661.A0A2A2M228"/>
<accession>A0A2A2M228</accession>
<reference evidence="15 16" key="1">
    <citation type="journal article" date="2017" name="Curr. Biol.">
        <title>Genome architecture and evolution of a unichromosomal asexual nematode.</title>
        <authorList>
            <person name="Fradin H."/>
            <person name="Zegar C."/>
            <person name="Gutwein M."/>
            <person name="Lucas J."/>
            <person name="Kovtun M."/>
            <person name="Corcoran D."/>
            <person name="Baugh L.R."/>
            <person name="Kiontke K."/>
            <person name="Gunsalus K."/>
            <person name="Fitch D.H."/>
            <person name="Piano F."/>
        </authorList>
    </citation>
    <scope>NUCLEOTIDE SEQUENCE [LARGE SCALE GENOMIC DNA]</scope>
    <source>
        <strain evidence="15">PF1309</strain>
    </source>
</reference>
<dbReference type="Pfam" id="PF01148">
    <property type="entry name" value="CTP_transf_1"/>
    <property type="match status" value="1"/>
</dbReference>
<comment type="catalytic activity">
    <reaction evidence="13">
        <text>a 1,2-diacyl-sn-glycero-3-phosphate + CTP + H(+) = a CDP-1,2-diacyl-sn-glycerol + diphosphate</text>
        <dbReference type="Rhea" id="RHEA:16229"/>
        <dbReference type="ChEBI" id="CHEBI:15378"/>
        <dbReference type="ChEBI" id="CHEBI:33019"/>
        <dbReference type="ChEBI" id="CHEBI:37563"/>
        <dbReference type="ChEBI" id="CHEBI:58332"/>
        <dbReference type="ChEBI" id="CHEBI:58608"/>
        <dbReference type="EC" id="2.7.7.41"/>
    </reaction>
</comment>
<dbReference type="GO" id="GO:0004605">
    <property type="term" value="F:phosphatidate cytidylyltransferase activity"/>
    <property type="evidence" value="ECO:0007669"/>
    <property type="project" value="UniProtKB-EC"/>
</dbReference>
<dbReference type="PANTHER" id="PTHR46382">
    <property type="entry name" value="PHOSPHATIDATE CYTIDYLYLTRANSFERASE"/>
    <property type="match status" value="1"/>
</dbReference>
<feature type="transmembrane region" description="Helical" evidence="14">
    <location>
        <begin position="86"/>
        <end position="104"/>
    </location>
</feature>
<evidence type="ECO:0000256" key="1">
    <source>
        <dbReference type="ARBA" id="ARBA00004651"/>
    </source>
</evidence>
<keyword evidence="4" id="KW-0444">Lipid biosynthesis</keyword>
<evidence type="ECO:0000256" key="13">
    <source>
        <dbReference type="RuleBase" id="RU003938"/>
    </source>
</evidence>